<feature type="transmembrane region" description="Helical" evidence="7">
    <location>
        <begin position="326"/>
        <end position="344"/>
    </location>
</feature>
<feature type="transmembrane region" description="Helical" evidence="7">
    <location>
        <begin position="33"/>
        <end position="51"/>
    </location>
</feature>
<evidence type="ECO:0000256" key="7">
    <source>
        <dbReference type="SAM" id="Phobius"/>
    </source>
</evidence>
<feature type="transmembrane region" description="Helical" evidence="7">
    <location>
        <begin position="294"/>
        <end position="314"/>
    </location>
</feature>
<feature type="transmembrane region" description="Helical" evidence="7">
    <location>
        <begin position="164"/>
        <end position="182"/>
    </location>
</feature>
<feature type="transmembrane region" description="Helical" evidence="7">
    <location>
        <begin position="356"/>
        <end position="375"/>
    </location>
</feature>
<comment type="similarity">
    <text evidence="2">Belongs to the SLC29A/ENT transporter (TC 2.A.57) family.</text>
</comment>
<gene>
    <name evidence="8" type="ORF">CSSPTR1EN2_LOCUS15748</name>
</gene>
<feature type="transmembrane region" description="Helical" evidence="7">
    <location>
        <begin position="71"/>
        <end position="91"/>
    </location>
</feature>
<proteinExistence type="inferred from homology"/>
<feature type="transmembrane region" description="Helical" evidence="7">
    <location>
        <begin position="103"/>
        <end position="122"/>
    </location>
</feature>
<keyword evidence="5 7" id="KW-1133">Transmembrane helix</keyword>
<dbReference type="Proteomes" id="UP001497512">
    <property type="component" value="Chromosome 3"/>
</dbReference>
<dbReference type="PANTHER" id="PTHR10332:SF10">
    <property type="entry name" value="EQUILIBRATIVE NUCLEOSIDE TRANSPORTER 4"/>
    <property type="match status" value="1"/>
</dbReference>
<sequence>MGWIVARNSTMEEDAEQQQLLSATPGPRDDYNAAYSVFFALGVGLILPWNAFISAVDYFQVLYPDAHTDRVFALAYMFPCLFTLVYLTFYCRKFSASSRINGGLTLFLAAIVLIPIVDQLFITGSQGSQATQYVTVGAGITMGIANAIMEGSLVGVAGELPERYMQAFVAGTAGSGVIASVLRVITKGALPQTVQGLRLSANIYFCVTAIFLSICILAYNLVYKLPIMVYHTNLKLDALESAVQNNPDDQEHVAPKSVTNSEEMEHTSIHDRIVSVSKMVDPVSYWWVWSRIKWLAISATIIYLVTLSIFPGYITEDVHSAYLGNWYPVLLILSYNVFDLLGKMLTSVYIIKSQKVMISGSFARLVFFPLFYMVLHGPSVLHAEVLVFILTSLLGVTNGYFTSVHMIVAPKTVSLLEAETAGIIMVLFFVSGLLLGSLLSWVWII</sequence>
<organism evidence="8 9">
    <name type="scientific">Sphagnum troendelagicum</name>
    <dbReference type="NCBI Taxonomy" id="128251"/>
    <lineage>
        <taxon>Eukaryota</taxon>
        <taxon>Viridiplantae</taxon>
        <taxon>Streptophyta</taxon>
        <taxon>Embryophyta</taxon>
        <taxon>Bryophyta</taxon>
        <taxon>Sphagnophytina</taxon>
        <taxon>Sphagnopsida</taxon>
        <taxon>Sphagnales</taxon>
        <taxon>Sphagnaceae</taxon>
        <taxon>Sphagnum</taxon>
    </lineage>
</organism>
<feature type="transmembrane region" description="Helical" evidence="7">
    <location>
        <begin position="422"/>
        <end position="444"/>
    </location>
</feature>
<dbReference type="PIRSF" id="PIRSF016379">
    <property type="entry name" value="ENT"/>
    <property type="match status" value="1"/>
</dbReference>
<evidence type="ECO:0008006" key="10">
    <source>
        <dbReference type="Google" id="ProtNLM"/>
    </source>
</evidence>
<dbReference type="EMBL" id="OZ019895">
    <property type="protein sequence ID" value="CAK9221022.1"/>
    <property type="molecule type" value="Genomic_DNA"/>
</dbReference>
<evidence type="ECO:0000313" key="9">
    <source>
        <dbReference type="Proteomes" id="UP001497512"/>
    </source>
</evidence>
<keyword evidence="3" id="KW-0813">Transport</keyword>
<feature type="transmembrane region" description="Helical" evidence="7">
    <location>
        <begin position="202"/>
        <end position="222"/>
    </location>
</feature>
<comment type="subcellular location">
    <subcellularLocation>
        <location evidence="1">Membrane</location>
        <topology evidence="1">Multi-pass membrane protein</topology>
    </subcellularLocation>
</comment>
<evidence type="ECO:0000256" key="6">
    <source>
        <dbReference type="ARBA" id="ARBA00023136"/>
    </source>
</evidence>
<evidence type="ECO:0000256" key="3">
    <source>
        <dbReference type="ARBA" id="ARBA00022448"/>
    </source>
</evidence>
<accession>A0ABP0UHP5</accession>
<keyword evidence="6 7" id="KW-0472">Membrane</keyword>
<dbReference type="Pfam" id="PF01733">
    <property type="entry name" value="Nucleoside_tran"/>
    <property type="match status" value="1"/>
</dbReference>
<keyword evidence="9" id="KW-1185">Reference proteome</keyword>
<feature type="transmembrane region" description="Helical" evidence="7">
    <location>
        <begin position="134"/>
        <end position="157"/>
    </location>
</feature>
<feature type="transmembrane region" description="Helical" evidence="7">
    <location>
        <begin position="381"/>
        <end position="401"/>
    </location>
</feature>
<keyword evidence="4 7" id="KW-0812">Transmembrane</keyword>
<evidence type="ECO:0000313" key="8">
    <source>
        <dbReference type="EMBL" id="CAK9221022.1"/>
    </source>
</evidence>
<dbReference type="PANTHER" id="PTHR10332">
    <property type="entry name" value="EQUILIBRATIVE NUCLEOSIDE TRANSPORTER"/>
    <property type="match status" value="1"/>
</dbReference>
<name>A0ABP0UHP5_9BRYO</name>
<evidence type="ECO:0000256" key="5">
    <source>
        <dbReference type="ARBA" id="ARBA00022989"/>
    </source>
</evidence>
<evidence type="ECO:0000256" key="1">
    <source>
        <dbReference type="ARBA" id="ARBA00004141"/>
    </source>
</evidence>
<dbReference type="InterPro" id="IPR036259">
    <property type="entry name" value="MFS_trans_sf"/>
</dbReference>
<evidence type="ECO:0000256" key="2">
    <source>
        <dbReference type="ARBA" id="ARBA00007965"/>
    </source>
</evidence>
<protein>
    <recommendedName>
        <fullName evidence="10">Equilibrative nucleoside transporter</fullName>
    </recommendedName>
</protein>
<dbReference type="PRINTS" id="PR01130">
    <property type="entry name" value="DERENTRNSPRT"/>
</dbReference>
<dbReference type="InterPro" id="IPR002259">
    <property type="entry name" value="Eqnu_transpt"/>
</dbReference>
<evidence type="ECO:0000256" key="4">
    <source>
        <dbReference type="ARBA" id="ARBA00022692"/>
    </source>
</evidence>
<reference evidence="8" key="1">
    <citation type="submission" date="2024-02" db="EMBL/GenBank/DDBJ databases">
        <authorList>
            <consortium name="ELIXIR-Norway"/>
            <consortium name="Elixir Norway"/>
        </authorList>
    </citation>
    <scope>NUCLEOTIDE SEQUENCE</scope>
</reference>
<dbReference type="SUPFAM" id="SSF103473">
    <property type="entry name" value="MFS general substrate transporter"/>
    <property type="match status" value="1"/>
</dbReference>